<protein>
    <submittedName>
        <fullName evidence="1 3">Uncharacterized protein</fullName>
    </submittedName>
</protein>
<evidence type="ECO:0000313" key="1">
    <source>
        <dbReference type="EMBL" id="KAF1807951.1"/>
    </source>
</evidence>
<proteinExistence type="predicted"/>
<name>A0A6G1FQH9_9PEZI</name>
<reference evidence="1 3" key="1">
    <citation type="submission" date="2020-01" db="EMBL/GenBank/DDBJ databases">
        <authorList>
            <consortium name="DOE Joint Genome Institute"/>
            <person name="Haridas S."/>
            <person name="Albert R."/>
            <person name="Binder M."/>
            <person name="Bloem J."/>
            <person name="Labutti K."/>
            <person name="Salamov A."/>
            <person name="Andreopoulos B."/>
            <person name="Baker S.E."/>
            <person name="Barry K."/>
            <person name="Bills G."/>
            <person name="Bluhm B.H."/>
            <person name="Cannon C."/>
            <person name="Castanera R."/>
            <person name="Culley D.E."/>
            <person name="Daum C."/>
            <person name="Ezra D."/>
            <person name="Gonzalez J.B."/>
            <person name="Henrissat B."/>
            <person name="Kuo A."/>
            <person name="Liang C."/>
            <person name="Lipzen A."/>
            <person name="Lutzoni F."/>
            <person name="Magnuson J."/>
            <person name="Mondo S."/>
            <person name="Nolan M."/>
            <person name="Ohm R."/>
            <person name="Pangilinan J."/>
            <person name="Park H.-J."/>
            <person name="Ramirez L."/>
            <person name="Alfaro M."/>
            <person name="Sun H."/>
            <person name="Tritt A."/>
            <person name="Yoshinaga Y."/>
            <person name="Zwiers L.-H."/>
            <person name="Turgeon B.G."/>
            <person name="Goodwin S.B."/>
            <person name="Spatafora J.W."/>
            <person name="Crous P.W."/>
            <person name="Grigoriev I.V."/>
        </authorList>
    </citation>
    <scope>NUCLEOTIDE SEQUENCE</scope>
    <source>
        <strain evidence="1 3">CBS 781.70</strain>
    </source>
</reference>
<organism evidence="1">
    <name type="scientific">Eremomyces bilateralis CBS 781.70</name>
    <dbReference type="NCBI Taxonomy" id="1392243"/>
    <lineage>
        <taxon>Eukaryota</taxon>
        <taxon>Fungi</taxon>
        <taxon>Dikarya</taxon>
        <taxon>Ascomycota</taxon>
        <taxon>Pezizomycotina</taxon>
        <taxon>Dothideomycetes</taxon>
        <taxon>Dothideomycetes incertae sedis</taxon>
        <taxon>Eremomycetales</taxon>
        <taxon>Eremomycetaceae</taxon>
        <taxon>Eremomyces</taxon>
    </lineage>
</organism>
<dbReference type="AlphaFoldDB" id="A0A6G1FQH9"/>
<dbReference type="OrthoDB" id="1933717at2759"/>
<accession>A0A6G1FQH9</accession>
<dbReference type="Proteomes" id="UP000504638">
    <property type="component" value="Unplaced"/>
</dbReference>
<sequence>MSVFHIQPGIVDTAMNREAGGIKATGIEYNVSLPGGFNVWLASPEARFLNGKFV</sequence>
<evidence type="ECO:0000313" key="2">
    <source>
        <dbReference type="Proteomes" id="UP000504638"/>
    </source>
</evidence>
<keyword evidence="2" id="KW-1185">Reference proteome</keyword>
<dbReference type="GeneID" id="54421023"/>
<reference evidence="3" key="3">
    <citation type="submission" date="2025-04" db="UniProtKB">
        <authorList>
            <consortium name="RefSeq"/>
        </authorList>
    </citation>
    <scope>IDENTIFICATION</scope>
    <source>
        <strain evidence="3">CBS 781.70</strain>
    </source>
</reference>
<evidence type="ECO:0000313" key="3">
    <source>
        <dbReference type="RefSeq" id="XP_033529582.1"/>
    </source>
</evidence>
<dbReference type="RefSeq" id="XP_033529582.1">
    <property type="nucleotide sequence ID" value="XM_033680453.1"/>
</dbReference>
<reference evidence="3" key="2">
    <citation type="submission" date="2020-04" db="EMBL/GenBank/DDBJ databases">
        <authorList>
            <consortium name="NCBI Genome Project"/>
        </authorList>
    </citation>
    <scope>NUCLEOTIDE SEQUENCE</scope>
    <source>
        <strain evidence="3">CBS 781.70</strain>
    </source>
</reference>
<gene>
    <name evidence="1 3" type="ORF">P152DRAFT_463009</name>
</gene>
<dbReference type="EMBL" id="ML975196">
    <property type="protein sequence ID" value="KAF1807951.1"/>
    <property type="molecule type" value="Genomic_DNA"/>
</dbReference>